<dbReference type="HOGENOM" id="CLU_860683_0_0_1"/>
<keyword evidence="2" id="KW-1185">Reference proteome</keyword>
<dbReference type="Proteomes" id="UP000053424">
    <property type="component" value="Unassembled WGS sequence"/>
</dbReference>
<evidence type="ECO:0000313" key="1">
    <source>
        <dbReference type="EMBL" id="KIM48631.1"/>
    </source>
</evidence>
<proteinExistence type="predicted"/>
<protein>
    <submittedName>
        <fullName evidence="1">Uncharacterized protein</fullName>
    </submittedName>
</protein>
<sequence>MDANGLIERTVEKLGQPVVQWQFSNATLGFWAALLATIIKKLEVAVDEVRTMRETQVEERGAMEGVHGWCHRLYAFLHWKDGVVQILLTKTSLSKSFFLRNYHIALNTDGSDPDGFADLRAVPGESEGEQVLRHLKSIVAWHAASVDLLDGRFRHVAQNLAVGLVEATPNEPKPLTDEEVIQEYFRRYPRSSSPEERSFIEDSIRKNHKEAKFTGPTHAEATLMGLVNCCMKHDVQIEGFDILKQLIGPATLEKAIAVSRKCCWCCNRLGSLLGDFNLPGSHGVICSWRPPRAGVDLTVLRSLENDLWGEMQAVMDATIPEEL</sequence>
<dbReference type="AlphaFoldDB" id="A0A0C3CXV3"/>
<organism evidence="1 2">
    <name type="scientific">Hebeloma cylindrosporum</name>
    <dbReference type="NCBI Taxonomy" id="76867"/>
    <lineage>
        <taxon>Eukaryota</taxon>
        <taxon>Fungi</taxon>
        <taxon>Dikarya</taxon>
        <taxon>Basidiomycota</taxon>
        <taxon>Agaricomycotina</taxon>
        <taxon>Agaricomycetes</taxon>
        <taxon>Agaricomycetidae</taxon>
        <taxon>Agaricales</taxon>
        <taxon>Agaricineae</taxon>
        <taxon>Hymenogastraceae</taxon>
        <taxon>Hebeloma</taxon>
    </lineage>
</organism>
<evidence type="ECO:0000313" key="2">
    <source>
        <dbReference type="Proteomes" id="UP000053424"/>
    </source>
</evidence>
<accession>A0A0C3CXV3</accession>
<name>A0A0C3CXV3_HEBCY</name>
<dbReference type="EMBL" id="KN831768">
    <property type="protein sequence ID" value="KIM48631.1"/>
    <property type="molecule type" value="Genomic_DNA"/>
</dbReference>
<reference evidence="1 2" key="1">
    <citation type="submission" date="2014-04" db="EMBL/GenBank/DDBJ databases">
        <authorList>
            <consortium name="DOE Joint Genome Institute"/>
            <person name="Kuo A."/>
            <person name="Gay G."/>
            <person name="Dore J."/>
            <person name="Kohler A."/>
            <person name="Nagy L.G."/>
            <person name="Floudas D."/>
            <person name="Copeland A."/>
            <person name="Barry K.W."/>
            <person name="Cichocki N."/>
            <person name="Veneault-Fourrey C."/>
            <person name="LaButti K."/>
            <person name="Lindquist E.A."/>
            <person name="Lipzen A."/>
            <person name="Lundell T."/>
            <person name="Morin E."/>
            <person name="Murat C."/>
            <person name="Sun H."/>
            <person name="Tunlid A."/>
            <person name="Henrissat B."/>
            <person name="Grigoriev I.V."/>
            <person name="Hibbett D.S."/>
            <person name="Martin F."/>
            <person name="Nordberg H.P."/>
            <person name="Cantor M.N."/>
            <person name="Hua S.X."/>
        </authorList>
    </citation>
    <scope>NUCLEOTIDE SEQUENCE [LARGE SCALE GENOMIC DNA]</scope>
    <source>
        <strain evidence="2">h7</strain>
    </source>
</reference>
<reference evidence="2" key="2">
    <citation type="submission" date="2015-01" db="EMBL/GenBank/DDBJ databases">
        <title>Evolutionary Origins and Diversification of the Mycorrhizal Mutualists.</title>
        <authorList>
            <consortium name="DOE Joint Genome Institute"/>
            <consortium name="Mycorrhizal Genomics Consortium"/>
            <person name="Kohler A."/>
            <person name="Kuo A."/>
            <person name="Nagy L.G."/>
            <person name="Floudas D."/>
            <person name="Copeland A."/>
            <person name="Barry K.W."/>
            <person name="Cichocki N."/>
            <person name="Veneault-Fourrey C."/>
            <person name="LaButti K."/>
            <person name="Lindquist E.A."/>
            <person name="Lipzen A."/>
            <person name="Lundell T."/>
            <person name="Morin E."/>
            <person name="Murat C."/>
            <person name="Riley R."/>
            <person name="Ohm R."/>
            <person name="Sun H."/>
            <person name="Tunlid A."/>
            <person name="Henrissat B."/>
            <person name="Grigoriev I.V."/>
            <person name="Hibbett D.S."/>
            <person name="Martin F."/>
        </authorList>
    </citation>
    <scope>NUCLEOTIDE SEQUENCE [LARGE SCALE GENOMIC DNA]</scope>
    <source>
        <strain evidence="2">h7</strain>
    </source>
</reference>
<dbReference type="Pfam" id="PF14441">
    <property type="entry name" value="OTT_1508_deam"/>
    <property type="match status" value="1"/>
</dbReference>
<gene>
    <name evidence="1" type="ORF">M413DRAFT_20991</name>
</gene>
<dbReference type="OrthoDB" id="3065631at2759"/>
<dbReference type="InterPro" id="IPR027796">
    <property type="entry name" value="OTT_1508_deam-like"/>
</dbReference>